<evidence type="ECO:0000313" key="2">
    <source>
        <dbReference type="Proteomes" id="UP000789920"/>
    </source>
</evidence>
<evidence type="ECO:0000313" key="1">
    <source>
        <dbReference type="EMBL" id="CAG8849046.1"/>
    </source>
</evidence>
<name>A0ACA9SU23_9GLOM</name>
<reference evidence="1" key="1">
    <citation type="submission" date="2021-06" db="EMBL/GenBank/DDBJ databases">
        <authorList>
            <person name="Kallberg Y."/>
            <person name="Tangrot J."/>
            <person name="Rosling A."/>
        </authorList>
    </citation>
    <scope>NUCLEOTIDE SEQUENCE</scope>
    <source>
        <strain evidence="1">MA461A</strain>
    </source>
</reference>
<dbReference type="EMBL" id="CAJVQC010163604">
    <property type="protein sequence ID" value="CAG8849046.1"/>
    <property type="molecule type" value="Genomic_DNA"/>
</dbReference>
<protein>
    <submittedName>
        <fullName evidence="1">35071_t:CDS:1</fullName>
    </submittedName>
</protein>
<organism evidence="1 2">
    <name type="scientific">Racocetra persica</name>
    <dbReference type="NCBI Taxonomy" id="160502"/>
    <lineage>
        <taxon>Eukaryota</taxon>
        <taxon>Fungi</taxon>
        <taxon>Fungi incertae sedis</taxon>
        <taxon>Mucoromycota</taxon>
        <taxon>Glomeromycotina</taxon>
        <taxon>Glomeromycetes</taxon>
        <taxon>Diversisporales</taxon>
        <taxon>Gigasporaceae</taxon>
        <taxon>Racocetra</taxon>
    </lineage>
</organism>
<proteinExistence type="predicted"/>
<gene>
    <name evidence="1" type="ORF">RPERSI_LOCUS35417</name>
</gene>
<dbReference type="Proteomes" id="UP000789920">
    <property type="component" value="Unassembled WGS sequence"/>
</dbReference>
<accession>A0ACA9SU23</accession>
<comment type="caution">
    <text evidence="1">The sequence shown here is derived from an EMBL/GenBank/DDBJ whole genome shotgun (WGS) entry which is preliminary data.</text>
</comment>
<feature type="non-terminal residue" evidence="1">
    <location>
        <position position="50"/>
    </location>
</feature>
<keyword evidence="2" id="KW-1185">Reference proteome</keyword>
<sequence>MKIINLEVDDYENEDRIRNDKKKRINNGIFKNRATRIKNGAISVKSIEKR</sequence>